<dbReference type="NCBIfam" id="TIGR01420">
    <property type="entry name" value="pilT_fam"/>
    <property type="match status" value="1"/>
</dbReference>
<dbReference type="PANTHER" id="PTHR30486">
    <property type="entry name" value="TWITCHING MOTILITY PROTEIN PILT"/>
    <property type="match status" value="1"/>
</dbReference>
<dbReference type="GO" id="GO:0005524">
    <property type="term" value="F:ATP binding"/>
    <property type="evidence" value="ECO:0007669"/>
    <property type="project" value="InterPro"/>
</dbReference>
<dbReference type="SMART" id="SM00382">
    <property type="entry name" value="AAA"/>
    <property type="match status" value="1"/>
</dbReference>
<dbReference type="InterPro" id="IPR027417">
    <property type="entry name" value="P-loop_NTPase"/>
</dbReference>
<sequence length="362" mass="40426">MINDLLRLMVEFKASDLHLTVNFPPAYRIHGNIRPLTELARENLDIPLNLINTLTMEDTEAMAKAIMSVEQWEKFIKIGELDFAYSLPEVGRFRVNVFRQRGAVALVLRHINSKILSFKELGLPEVIADLSRKNRGIVLVTGPTGSGKSTTLASMIDLINSERACHIITLEDPIEYLHNHKKSIVNQREIGSDSESFAKALRAAMREDPDVILVGEMRDLETISIAITAAETGHLVFATLHTSSAAETIDRIIDVFPPSQQQQIRVQLSTTIQGIIAQQLIPRMDGKGRVVAVEIMVATPAIRNLIREGKTHQIPAQIQTGAKYGMQTLDMALAKLYQNRLISYEEVVSRAHDAESLARMLY</sequence>
<dbReference type="PROSITE" id="PS00662">
    <property type="entry name" value="T2SP_E"/>
    <property type="match status" value="1"/>
</dbReference>
<evidence type="ECO:0000313" key="3">
    <source>
        <dbReference type="EMBL" id="GAV22965.1"/>
    </source>
</evidence>
<dbReference type="Gene3D" id="3.40.50.300">
    <property type="entry name" value="P-loop containing nucleotide triphosphate hydrolases"/>
    <property type="match status" value="1"/>
</dbReference>
<proteinExistence type="inferred from homology"/>
<dbReference type="OrthoDB" id="9808272at2"/>
<gene>
    <name evidence="3" type="ORF">cpu_14750</name>
</gene>
<evidence type="ECO:0000313" key="4">
    <source>
        <dbReference type="Proteomes" id="UP000187485"/>
    </source>
</evidence>
<dbReference type="InterPro" id="IPR050921">
    <property type="entry name" value="T4SS_GSP_E_ATPase"/>
</dbReference>
<dbReference type="PANTHER" id="PTHR30486:SF16">
    <property type="entry name" value="TWITCHING MOTILITY PROTEIN PILT"/>
    <property type="match status" value="1"/>
</dbReference>
<comment type="caution">
    <text evidence="3">The sequence shown here is derived from an EMBL/GenBank/DDBJ whole genome shotgun (WGS) entry which is preliminary data.</text>
</comment>
<feature type="domain" description="Bacterial type II secretion system protein E" evidence="2">
    <location>
        <begin position="205"/>
        <end position="219"/>
    </location>
</feature>
<dbReference type="AlphaFoldDB" id="A0A1L8CVI4"/>
<dbReference type="InterPro" id="IPR003593">
    <property type="entry name" value="AAA+_ATPase"/>
</dbReference>
<name>A0A1L8CVI4_9THEO</name>
<reference evidence="4" key="1">
    <citation type="submission" date="2016-12" db="EMBL/GenBank/DDBJ databases">
        <title>Draft Genome Sequences od Carboxydothermus pertinax and islandicus, Hydrogenogenic Carboxydotrophic Bacteria.</title>
        <authorList>
            <person name="Fukuyama Y."/>
            <person name="Ohmae K."/>
            <person name="Yoneda Y."/>
            <person name="Yoshida T."/>
            <person name="Sako Y."/>
        </authorList>
    </citation>
    <scope>NUCLEOTIDE SEQUENCE [LARGE SCALE GENOMIC DNA]</scope>
    <source>
        <strain evidence="4">Ug1</strain>
    </source>
</reference>
<protein>
    <submittedName>
        <fullName evidence="3">Twitching motility protein PilT</fullName>
    </submittedName>
</protein>
<evidence type="ECO:0000256" key="1">
    <source>
        <dbReference type="ARBA" id="ARBA00006611"/>
    </source>
</evidence>
<keyword evidence="4" id="KW-1185">Reference proteome</keyword>
<dbReference type="Proteomes" id="UP000187485">
    <property type="component" value="Unassembled WGS sequence"/>
</dbReference>
<dbReference type="SUPFAM" id="SSF52540">
    <property type="entry name" value="P-loop containing nucleoside triphosphate hydrolases"/>
    <property type="match status" value="1"/>
</dbReference>
<dbReference type="CDD" id="cd01131">
    <property type="entry name" value="PilT"/>
    <property type="match status" value="1"/>
</dbReference>
<organism evidence="3 4">
    <name type="scientific">Carboxydothermus pertinax</name>
    <dbReference type="NCBI Taxonomy" id="870242"/>
    <lineage>
        <taxon>Bacteria</taxon>
        <taxon>Bacillati</taxon>
        <taxon>Bacillota</taxon>
        <taxon>Clostridia</taxon>
        <taxon>Thermoanaerobacterales</taxon>
        <taxon>Thermoanaerobacteraceae</taxon>
        <taxon>Carboxydothermus</taxon>
    </lineage>
</organism>
<comment type="similarity">
    <text evidence="1">Belongs to the GSP E family.</text>
</comment>
<dbReference type="STRING" id="870242.cpu_14750"/>
<accession>A0A1L8CVI4</accession>
<dbReference type="InterPro" id="IPR001482">
    <property type="entry name" value="T2SS/T4SS_dom"/>
</dbReference>
<dbReference type="Gene3D" id="3.30.450.90">
    <property type="match status" value="1"/>
</dbReference>
<dbReference type="InterPro" id="IPR006321">
    <property type="entry name" value="PilT/PilU"/>
</dbReference>
<dbReference type="GO" id="GO:0016887">
    <property type="term" value="F:ATP hydrolysis activity"/>
    <property type="evidence" value="ECO:0007669"/>
    <property type="project" value="InterPro"/>
</dbReference>
<dbReference type="RefSeq" id="WP_075859420.1">
    <property type="nucleotide sequence ID" value="NZ_BDJK01000023.1"/>
</dbReference>
<dbReference type="EMBL" id="BDJK01000023">
    <property type="protein sequence ID" value="GAV22965.1"/>
    <property type="molecule type" value="Genomic_DNA"/>
</dbReference>
<dbReference type="Pfam" id="PF00437">
    <property type="entry name" value="T2SSE"/>
    <property type="match status" value="1"/>
</dbReference>
<evidence type="ECO:0000259" key="2">
    <source>
        <dbReference type="PROSITE" id="PS00662"/>
    </source>
</evidence>